<organism evidence="3 4">
    <name type="scientific">Bacillus norwichensis</name>
    <dbReference type="NCBI Taxonomy" id="2762217"/>
    <lineage>
        <taxon>Bacteria</taxon>
        <taxon>Bacillati</taxon>
        <taxon>Bacillota</taxon>
        <taxon>Bacilli</taxon>
        <taxon>Bacillales</taxon>
        <taxon>Bacillaceae</taxon>
        <taxon>Bacillus</taxon>
    </lineage>
</organism>
<evidence type="ECO:0000313" key="4">
    <source>
        <dbReference type="Proteomes" id="UP000648182"/>
    </source>
</evidence>
<dbReference type="PROSITE" id="PS00061">
    <property type="entry name" value="ADH_SHORT"/>
    <property type="match status" value="1"/>
</dbReference>
<dbReference type="RefSeq" id="WP_191814990.1">
    <property type="nucleotide sequence ID" value="NZ_JACSPV010000038.1"/>
</dbReference>
<protein>
    <submittedName>
        <fullName evidence="3">SDR family oxidoreductase</fullName>
    </submittedName>
</protein>
<dbReference type="PANTHER" id="PTHR24321">
    <property type="entry name" value="DEHYDROGENASES, SHORT CHAIN"/>
    <property type="match status" value="1"/>
</dbReference>
<dbReference type="EMBL" id="JACSPV010000038">
    <property type="protein sequence ID" value="MBD8006821.1"/>
    <property type="molecule type" value="Genomic_DNA"/>
</dbReference>
<keyword evidence="4" id="KW-1185">Reference proteome</keyword>
<gene>
    <name evidence="3" type="ORF">H9631_17260</name>
</gene>
<dbReference type="Pfam" id="PF13561">
    <property type="entry name" value="adh_short_C2"/>
    <property type="match status" value="1"/>
</dbReference>
<dbReference type="Gene3D" id="3.40.50.720">
    <property type="entry name" value="NAD(P)-binding Rossmann-like Domain"/>
    <property type="match status" value="1"/>
</dbReference>
<dbReference type="Proteomes" id="UP000648182">
    <property type="component" value="Unassembled WGS sequence"/>
</dbReference>
<sequence length="256" mass="27985">MKLHAFEEKIVLITGAAGGVGQRVALDFLNQGAKLVLVDLNIALLKKQYKNRDDILIIQADVTEEGGVRNYVQEALNKFGRIDIFFNNAGIEARNNLIEDQSVEDFLKVLHVNTLGVFLGLKYVIPVMKKQNEGAIINTASSVGLVGSIGISPYVAAKHAVVGLNKSAALECADYNVRVNAIAPGFIETNLTKRLIEDTKENQKASEREQLFLNNIPLKRFAKVEEISNLIQYLASPLSSYITGTCVEIDGGRAAK</sequence>
<dbReference type="InterPro" id="IPR020904">
    <property type="entry name" value="Sc_DH/Rdtase_CS"/>
</dbReference>
<dbReference type="PANTHER" id="PTHR24321:SF8">
    <property type="entry name" value="ESTRADIOL 17-BETA-DEHYDROGENASE 8-RELATED"/>
    <property type="match status" value="1"/>
</dbReference>
<accession>A0ABR8VQJ2</accession>
<keyword evidence="2" id="KW-0560">Oxidoreductase</keyword>
<dbReference type="InterPro" id="IPR002347">
    <property type="entry name" value="SDR_fam"/>
</dbReference>
<evidence type="ECO:0000256" key="1">
    <source>
        <dbReference type="ARBA" id="ARBA00006484"/>
    </source>
</evidence>
<proteinExistence type="inferred from homology"/>
<evidence type="ECO:0000256" key="2">
    <source>
        <dbReference type="ARBA" id="ARBA00023002"/>
    </source>
</evidence>
<evidence type="ECO:0000313" key="3">
    <source>
        <dbReference type="EMBL" id="MBD8006821.1"/>
    </source>
</evidence>
<dbReference type="PRINTS" id="PR00081">
    <property type="entry name" value="GDHRDH"/>
</dbReference>
<name>A0ABR8VQJ2_9BACI</name>
<reference evidence="3 4" key="1">
    <citation type="submission" date="2020-08" db="EMBL/GenBank/DDBJ databases">
        <title>A Genomic Blueprint of the Chicken Gut Microbiome.</title>
        <authorList>
            <person name="Gilroy R."/>
            <person name="Ravi A."/>
            <person name="Getino M."/>
            <person name="Pursley I."/>
            <person name="Horton D.L."/>
            <person name="Alikhan N.-F."/>
            <person name="Baker D."/>
            <person name="Gharbi K."/>
            <person name="Hall N."/>
            <person name="Watson M."/>
            <person name="Adriaenssens E.M."/>
            <person name="Foster-Nyarko E."/>
            <person name="Jarju S."/>
            <person name="Secka A."/>
            <person name="Antonio M."/>
            <person name="Oren A."/>
            <person name="Chaudhuri R."/>
            <person name="La Ragione R.M."/>
            <person name="Hildebrand F."/>
            <person name="Pallen M.J."/>
        </authorList>
    </citation>
    <scope>NUCLEOTIDE SEQUENCE [LARGE SCALE GENOMIC DNA]</scope>
    <source>
        <strain evidence="3 4">Sa1BUA2</strain>
    </source>
</reference>
<dbReference type="NCBIfam" id="NF005559">
    <property type="entry name" value="PRK07231.1"/>
    <property type="match status" value="1"/>
</dbReference>
<comment type="similarity">
    <text evidence="1">Belongs to the short-chain dehydrogenases/reductases (SDR) family.</text>
</comment>
<dbReference type="PRINTS" id="PR00080">
    <property type="entry name" value="SDRFAMILY"/>
</dbReference>
<dbReference type="SUPFAM" id="SSF51735">
    <property type="entry name" value="NAD(P)-binding Rossmann-fold domains"/>
    <property type="match status" value="1"/>
</dbReference>
<comment type="caution">
    <text evidence="3">The sequence shown here is derived from an EMBL/GenBank/DDBJ whole genome shotgun (WGS) entry which is preliminary data.</text>
</comment>
<dbReference type="CDD" id="cd05233">
    <property type="entry name" value="SDR_c"/>
    <property type="match status" value="1"/>
</dbReference>
<dbReference type="InterPro" id="IPR036291">
    <property type="entry name" value="NAD(P)-bd_dom_sf"/>
</dbReference>